<feature type="transmembrane region" description="Helical" evidence="1">
    <location>
        <begin position="77"/>
        <end position="96"/>
    </location>
</feature>
<dbReference type="InterPro" id="IPR004891">
    <property type="entry name" value="Mercury-R_MerC"/>
</dbReference>
<dbReference type="GO" id="GO:0016020">
    <property type="term" value="C:membrane"/>
    <property type="evidence" value="ECO:0007669"/>
    <property type="project" value="InterPro"/>
</dbReference>
<gene>
    <name evidence="2" type="ORF">AZF00_15230</name>
</gene>
<dbReference type="Gene3D" id="1.10.287.910">
    <property type="entry name" value="bacterial mercury transporter, merf"/>
    <property type="match status" value="1"/>
</dbReference>
<sequence>MSRKLSALDHVGCGGILIAALSCAGCFPALGALAATFGLGFLGQFEGVMVNTVLPLLAVLVLFINGYAWWQHRSHWRGVLSVLGPVAILASLYPLWQYSWSGGLFYGALTLMLVVSVMEFVKPVQARCVLPRGINE</sequence>
<keyword evidence="1" id="KW-0472">Membrane</keyword>
<evidence type="ECO:0000313" key="2">
    <source>
        <dbReference type="EMBL" id="AMO69565.1"/>
    </source>
</evidence>
<feature type="transmembrane region" description="Helical" evidence="1">
    <location>
        <begin position="12"/>
        <end position="42"/>
    </location>
</feature>
<keyword evidence="1" id="KW-0812">Transmembrane</keyword>
<dbReference type="KEGG" id="zal:AZF00_15230"/>
<dbReference type="Proteomes" id="UP000074119">
    <property type="component" value="Chromosome"/>
</dbReference>
<evidence type="ECO:0000256" key="1">
    <source>
        <dbReference type="SAM" id="Phobius"/>
    </source>
</evidence>
<dbReference type="NCBIfam" id="NF033784">
    <property type="entry name" value="transport_merC"/>
    <property type="match status" value="1"/>
</dbReference>
<organism evidence="2 3">
    <name type="scientific">Zhongshania aliphaticivorans</name>
    <dbReference type="NCBI Taxonomy" id="1470434"/>
    <lineage>
        <taxon>Bacteria</taxon>
        <taxon>Pseudomonadati</taxon>
        <taxon>Pseudomonadota</taxon>
        <taxon>Gammaproteobacteria</taxon>
        <taxon>Cellvibrionales</taxon>
        <taxon>Spongiibacteraceae</taxon>
        <taxon>Zhongshania</taxon>
    </lineage>
</organism>
<feature type="transmembrane region" description="Helical" evidence="1">
    <location>
        <begin position="48"/>
        <end position="70"/>
    </location>
</feature>
<reference evidence="2 3" key="1">
    <citation type="submission" date="2015-12" db="EMBL/GenBank/DDBJ databases">
        <authorList>
            <person name="Shamseldin A."/>
            <person name="Moawad H."/>
            <person name="Abd El-Rahim W.M."/>
            <person name="Sadowsky M.J."/>
        </authorList>
    </citation>
    <scope>NUCLEOTIDE SEQUENCE [LARGE SCALE GENOMIC DNA]</scope>
    <source>
        <strain evidence="2 3">SM2</strain>
    </source>
</reference>
<dbReference type="AlphaFoldDB" id="A0A127M8Q1"/>
<dbReference type="PROSITE" id="PS51257">
    <property type="entry name" value="PROKAR_LIPOPROTEIN"/>
    <property type="match status" value="1"/>
</dbReference>
<evidence type="ECO:0000313" key="3">
    <source>
        <dbReference type="Proteomes" id="UP000074119"/>
    </source>
</evidence>
<dbReference type="RefSeq" id="WP_062384173.1">
    <property type="nucleotide sequence ID" value="NZ_CP014544.1"/>
</dbReference>
<dbReference type="GO" id="GO:0015097">
    <property type="term" value="F:mercury ion transmembrane transporter activity"/>
    <property type="evidence" value="ECO:0007669"/>
    <property type="project" value="InterPro"/>
</dbReference>
<keyword evidence="1" id="KW-1133">Transmembrane helix</keyword>
<feature type="transmembrane region" description="Helical" evidence="1">
    <location>
        <begin position="102"/>
        <end position="121"/>
    </location>
</feature>
<dbReference type="EMBL" id="CP014544">
    <property type="protein sequence ID" value="AMO69565.1"/>
    <property type="molecule type" value="Genomic_DNA"/>
</dbReference>
<dbReference type="Pfam" id="PF03203">
    <property type="entry name" value="MerC"/>
    <property type="match status" value="1"/>
</dbReference>
<protein>
    <submittedName>
        <fullName evidence="2">Mercury transporter MerC</fullName>
    </submittedName>
</protein>
<accession>A0A127M8Q1</accession>
<proteinExistence type="predicted"/>
<name>A0A127M8Q1_9GAMM</name>